<evidence type="ECO:0000256" key="5">
    <source>
        <dbReference type="ARBA" id="ARBA00023125"/>
    </source>
</evidence>
<dbReference type="HAMAP" id="MF_01008">
    <property type="entry name" value="MraZ"/>
    <property type="match status" value="1"/>
</dbReference>
<dbReference type="Proteomes" id="UP000034879">
    <property type="component" value="Unassembled WGS sequence"/>
</dbReference>
<dbReference type="AlphaFoldDB" id="A0A0G1VW91"/>
<name>A0A0G1VW91_9BACT</name>
<dbReference type="InterPro" id="IPR035644">
    <property type="entry name" value="MraZ_C"/>
</dbReference>
<keyword evidence="4 7" id="KW-0805">Transcription regulation</keyword>
<dbReference type="InterPro" id="IPR037914">
    <property type="entry name" value="SpoVT-AbrB_sf"/>
</dbReference>
<dbReference type="CDD" id="cd16320">
    <property type="entry name" value="MraZ_N"/>
    <property type="match status" value="1"/>
</dbReference>
<dbReference type="InterPro" id="IPR038619">
    <property type="entry name" value="MraZ_sf"/>
</dbReference>
<dbReference type="InterPro" id="IPR035642">
    <property type="entry name" value="MraZ_N"/>
</dbReference>
<protein>
    <recommendedName>
        <fullName evidence="1 7">Transcriptional regulator MraZ</fullName>
    </recommendedName>
</protein>
<reference evidence="9 10" key="1">
    <citation type="journal article" date="2015" name="Nature">
        <title>rRNA introns, odd ribosomes, and small enigmatic genomes across a large radiation of phyla.</title>
        <authorList>
            <person name="Brown C.T."/>
            <person name="Hug L.A."/>
            <person name="Thomas B.C."/>
            <person name="Sharon I."/>
            <person name="Castelle C.J."/>
            <person name="Singh A."/>
            <person name="Wilkins M.J."/>
            <person name="Williams K.H."/>
            <person name="Banfield J.F."/>
        </authorList>
    </citation>
    <scope>NUCLEOTIDE SEQUENCE [LARGE SCALE GENOMIC DNA]</scope>
</reference>
<dbReference type="PROSITE" id="PS51740">
    <property type="entry name" value="SPOVT_ABRB"/>
    <property type="match status" value="2"/>
</dbReference>
<dbReference type="InterPro" id="IPR007159">
    <property type="entry name" value="SpoVT-AbrB_dom"/>
</dbReference>
<organism evidence="9 10">
    <name type="scientific">Candidatus Nomurabacteria bacterium GW2011_GWB1_47_6</name>
    <dbReference type="NCBI Taxonomy" id="1618749"/>
    <lineage>
        <taxon>Bacteria</taxon>
        <taxon>Candidatus Nomuraibacteriota</taxon>
    </lineage>
</organism>
<dbReference type="GO" id="GO:0009295">
    <property type="term" value="C:nucleoid"/>
    <property type="evidence" value="ECO:0007669"/>
    <property type="project" value="UniProtKB-SubCell"/>
</dbReference>
<evidence type="ECO:0000256" key="1">
    <source>
        <dbReference type="ARBA" id="ARBA00013860"/>
    </source>
</evidence>
<dbReference type="GO" id="GO:0003700">
    <property type="term" value="F:DNA-binding transcription factor activity"/>
    <property type="evidence" value="ECO:0007669"/>
    <property type="project" value="UniProtKB-UniRule"/>
</dbReference>
<dbReference type="GO" id="GO:0005737">
    <property type="term" value="C:cytoplasm"/>
    <property type="evidence" value="ECO:0007669"/>
    <property type="project" value="UniProtKB-UniRule"/>
</dbReference>
<dbReference type="GO" id="GO:2000143">
    <property type="term" value="P:negative regulation of DNA-templated transcription initiation"/>
    <property type="evidence" value="ECO:0007669"/>
    <property type="project" value="TreeGrafter"/>
</dbReference>
<dbReference type="NCBIfam" id="TIGR00242">
    <property type="entry name" value="division/cell wall cluster transcriptional repressor MraZ"/>
    <property type="match status" value="1"/>
</dbReference>
<evidence type="ECO:0000313" key="10">
    <source>
        <dbReference type="Proteomes" id="UP000034879"/>
    </source>
</evidence>
<evidence type="ECO:0000256" key="6">
    <source>
        <dbReference type="ARBA" id="ARBA00023163"/>
    </source>
</evidence>
<dbReference type="Gene3D" id="3.40.1550.20">
    <property type="entry name" value="Transcriptional regulator MraZ domain"/>
    <property type="match status" value="1"/>
</dbReference>
<dbReference type="PANTHER" id="PTHR34701">
    <property type="entry name" value="TRANSCRIPTIONAL REGULATOR MRAZ"/>
    <property type="match status" value="1"/>
</dbReference>
<evidence type="ECO:0000256" key="3">
    <source>
        <dbReference type="ARBA" id="ARBA00022737"/>
    </source>
</evidence>
<dbReference type="Pfam" id="PF02381">
    <property type="entry name" value="MraZ"/>
    <property type="match status" value="2"/>
</dbReference>
<dbReference type="InterPro" id="IPR003444">
    <property type="entry name" value="MraZ"/>
</dbReference>
<accession>A0A0G1VW91</accession>
<proteinExistence type="inferred from homology"/>
<dbReference type="GO" id="GO:0000976">
    <property type="term" value="F:transcription cis-regulatory region binding"/>
    <property type="evidence" value="ECO:0007669"/>
    <property type="project" value="TreeGrafter"/>
</dbReference>
<keyword evidence="3" id="KW-0677">Repeat</keyword>
<comment type="caution">
    <text evidence="9">The sequence shown here is derived from an EMBL/GenBank/DDBJ whole genome shotgun (WGS) entry which is preliminary data.</text>
</comment>
<dbReference type="CDD" id="cd16321">
    <property type="entry name" value="MraZ_C"/>
    <property type="match status" value="1"/>
</dbReference>
<evidence type="ECO:0000313" key="9">
    <source>
        <dbReference type="EMBL" id="KKU74350.1"/>
    </source>
</evidence>
<comment type="similarity">
    <text evidence="7">Belongs to the MraZ family.</text>
</comment>
<sequence length="145" mass="16114">MLIGEYTHTIDNKKRVAIPSKLRRAIGETGAVLTRGLDGSLFLFSMAAWQTFADKLGQLSFAQPDTRSFTRLFLSGAVEVEFDQLGRILIPDYLKEYAGLGKKIVIAGLGNRLEIWDFAKWESHKSGIEKQADKIAEKLGELGVI</sequence>
<evidence type="ECO:0000259" key="8">
    <source>
        <dbReference type="PROSITE" id="PS51740"/>
    </source>
</evidence>
<dbReference type="EMBL" id="LCOJ01000037">
    <property type="protein sequence ID" value="KKU74350.1"/>
    <property type="molecule type" value="Genomic_DNA"/>
</dbReference>
<evidence type="ECO:0000256" key="2">
    <source>
        <dbReference type="ARBA" id="ARBA00022490"/>
    </source>
</evidence>
<feature type="domain" description="SpoVT-AbrB" evidence="8">
    <location>
        <begin position="77"/>
        <end position="120"/>
    </location>
</feature>
<evidence type="ECO:0000256" key="7">
    <source>
        <dbReference type="HAMAP-Rule" id="MF_01008"/>
    </source>
</evidence>
<comment type="subunit">
    <text evidence="7">Forms oligomers.</text>
</comment>
<dbReference type="InterPro" id="IPR020603">
    <property type="entry name" value="MraZ_dom"/>
</dbReference>
<comment type="subcellular location">
    <subcellularLocation>
        <location evidence="7">Cytoplasm</location>
        <location evidence="7">Nucleoid</location>
    </subcellularLocation>
</comment>
<gene>
    <name evidence="7" type="primary">mraZ</name>
    <name evidence="9" type="ORF">UY01_C0037G0005</name>
</gene>
<dbReference type="SUPFAM" id="SSF89447">
    <property type="entry name" value="AbrB/MazE/MraZ-like"/>
    <property type="match status" value="1"/>
</dbReference>
<keyword evidence="5 7" id="KW-0238">DNA-binding</keyword>
<evidence type="ECO:0000256" key="4">
    <source>
        <dbReference type="ARBA" id="ARBA00023015"/>
    </source>
</evidence>
<keyword evidence="2 7" id="KW-0963">Cytoplasm</keyword>
<feature type="domain" description="SpoVT-AbrB" evidence="8">
    <location>
        <begin position="5"/>
        <end position="48"/>
    </location>
</feature>
<dbReference type="PANTHER" id="PTHR34701:SF1">
    <property type="entry name" value="TRANSCRIPTIONAL REGULATOR MRAZ"/>
    <property type="match status" value="1"/>
</dbReference>
<keyword evidence="6 7" id="KW-0804">Transcription</keyword>